<organism evidence="3">
    <name type="scientific">Apis cerana</name>
    <name type="common">Indian honeybee</name>
    <dbReference type="NCBI Taxonomy" id="7461"/>
    <lineage>
        <taxon>Eukaryota</taxon>
        <taxon>Metazoa</taxon>
        <taxon>Ecdysozoa</taxon>
        <taxon>Arthropoda</taxon>
        <taxon>Hexapoda</taxon>
        <taxon>Insecta</taxon>
        <taxon>Pterygota</taxon>
        <taxon>Neoptera</taxon>
        <taxon>Endopterygota</taxon>
        <taxon>Hymenoptera</taxon>
        <taxon>Apocrita</taxon>
        <taxon>Aculeata</taxon>
        <taxon>Apoidea</taxon>
        <taxon>Anthophila</taxon>
        <taxon>Apidae</taxon>
        <taxon>Apis</taxon>
    </lineage>
</organism>
<feature type="region of interest" description="Disordered" evidence="1">
    <location>
        <begin position="88"/>
        <end position="166"/>
    </location>
</feature>
<name>V9IKI1_APICE</name>
<evidence type="ECO:0000256" key="1">
    <source>
        <dbReference type="SAM" id="MobiDB-lite"/>
    </source>
</evidence>
<sequence length="166" mass="17774">MKIIVILATAVCMGSVIAYPHSEEQIKSEALNRLMLIEADDKDALRSKRTIGILREVFPEISQMIEQKVNSIVAEFIRIFGPTLLQSALGNRPKTGGGSSSQSLTASPESPFKDDENNFVSTSNDGSKVSISLPTFPPDEDEGATSGTTSEPTTTDRGQDAANTVV</sequence>
<dbReference type="AlphaFoldDB" id="V9IKI1"/>
<accession>V9IKI1</accession>
<proteinExistence type="evidence at transcript level"/>
<protein>
    <submittedName>
        <fullName evidence="3">Uncharacterized protein</fullName>
    </submittedName>
</protein>
<feature type="compositionally biased region" description="Polar residues" evidence="1">
    <location>
        <begin position="118"/>
        <end position="133"/>
    </location>
</feature>
<feature type="compositionally biased region" description="Low complexity" evidence="1">
    <location>
        <begin position="144"/>
        <end position="155"/>
    </location>
</feature>
<feature type="signal peptide" evidence="2">
    <location>
        <begin position="1"/>
        <end position="18"/>
    </location>
</feature>
<evidence type="ECO:0000256" key="2">
    <source>
        <dbReference type="SAM" id="SignalP"/>
    </source>
</evidence>
<evidence type="ECO:0000313" key="3">
    <source>
        <dbReference type="EMBL" id="AEY61006.1"/>
    </source>
</evidence>
<reference evidence="3" key="1">
    <citation type="submission" date="2011-11" db="EMBL/GenBank/DDBJ databases">
        <title>Decoding the brain transcriptome of the Eastern honeybee (Apis cerana) based on pyrosequencing.</title>
        <authorList>
            <person name="Sun L."/>
            <person name="Zheng H."/>
            <person name="Wang Y."/>
            <person name="Xie X."/>
            <person name="Zhu Y."/>
            <person name="Gu W."/>
            <person name="Wang S."/>
        </authorList>
    </citation>
    <scope>NUCLEOTIDE SEQUENCE</scope>
    <source>
        <tissue evidence="3">Brain</tissue>
    </source>
</reference>
<keyword evidence="2" id="KW-0732">Signal</keyword>
<dbReference type="EMBL" id="JR049576">
    <property type="protein sequence ID" value="AEY61006.1"/>
    <property type="molecule type" value="mRNA"/>
</dbReference>
<gene>
    <name evidence="3" type="ORF">ACCB10797</name>
</gene>
<feature type="chain" id="PRO_5004777366" evidence="2">
    <location>
        <begin position="19"/>
        <end position="166"/>
    </location>
</feature>